<keyword evidence="3 6" id="KW-0479">Metal-binding</keyword>
<reference evidence="8" key="1">
    <citation type="journal article" date="2023" name="Mol. Phylogenet. Evol.">
        <title>Genome-scale phylogeny and comparative genomics of the fungal order Sordariales.</title>
        <authorList>
            <person name="Hensen N."/>
            <person name="Bonometti L."/>
            <person name="Westerberg I."/>
            <person name="Brannstrom I.O."/>
            <person name="Guillou S."/>
            <person name="Cros-Aarteil S."/>
            <person name="Calhoun S."/>
            <person name="Haridas S."/>
            <person name="Kuo A."/>
            <person name="Mondo S."/>
            <person name="Pangilinan J."/>
            <person name="Riley R."/>
            <person name="LaButti K."/>
            <person name="Andreopoulos B."/>
            <person name="Lipzen A."/>
            <person name="Chen C."/>
            <person name="Yan M."/>
            <person name="Daum C."/>
            <person name="Ng V."/>
            <person name="Clum A."/>
            <person name="Steindorff A."/>
            <person name="Ohm R.A."/>
            <person name="Martin F."/>
            <person name="Silar P."/>
            <person name="Natvig D.O."/>
            <person name="Lalanne C."/>
            <person name="Gautier V."/>
            <person name="Ament-Velasquez S.L."/>
            <person name="Kruys A."/>
            <person name="Hutchinson M.I."/>
            <person name="Powell A.J."/>
            <person name="Barry K."/>
            <person name="Miller A.N."/>
            <person name="Grigoriev I.V."/>
            <person name="Debuchy R."/>
            <person name="Gladieux P."/>
            <person name="Hiltunen Thoren M."/>
            <person name="Johannesson H."/>
        </authorList>
    </citation>
    <scope>NUCLEOTIDE SEQUENCE</scope>
    <source>
        <strain evidence="8">CBS 532.94</strain>
    </source>
</reference>
<evidence type="ECO:0000313" key="9">
    <source>
        <dbReference type="Proteomes" id="UP001303760"/>
    </source>
</evidence>
<comment type="cofactor">
    <cofactor evidence="1 6">
        <name>Mg(2+)</name>
        <dbReference type="ChEBI" id="CHEBI:18420"/>
    </cofactor>
</comment>
<feature type="region of interest" description="Disordered" evidence="7">
    <location>
        <begin position="116"/>
        <end position="153"/>
    </location>
</feature>
<dbReference type="GO" id="GO:0000103">
    <property type="term" value="P:sulfate assimilation"/>
    <property type="evidence" value="ECO:0007669"/>
    <property type="project" value="TreeGrafter"/>
</dbReference>
<dbReference type="InterPro" id="IPR000760">
    <property type="entry name" value="Inositol_monophosphatase-like"/>
</dbReference>
<feature type="region of interest" description="Disordered" evidence="7">
    <location>
        <begin position="1"/>
        <end position="87"/>
    </location>
</feature>
<organism evidence="8 9">
    <name type="scientific">Achaetomium macrosporum</name>
    <dbReference type="NCBI Taxonomy" id="79813"/>
    <lineage>
        <taxon>Eukaryota</taxon>
        <taxon>Fungi</taxon>
        <taxon>Dikarya</taxon>
        <taxon>Ascomycota</taxon>
        <taxon>Pezizomycotina</taxon>
        <taxon>Sordariomycetes</taxon>
        <taxon>Sordariomycetidae</taxon>
        <taxon>Sordariales</taxon>
        <taxon>Chaetomiaceae</taxon>
        <taxon>Achaetomium</taxon>
    </lineage>
</organism>
<dbReference type="Gene3D" id="3.40.190.80">
    <property type="match status" value="1"/>
</dbReference>
<evidence type="ECO:0000313" key="8">
    <source>
        <dbReference type="EMBL" id="KAK4233748.1"/>
    </source>
</evidence>
<evidence type="ECO:0000256" key="4">
    <source>
        <dbReference type="ARBA" id="ARBA00022801"/>
    </source>
</evidence>
<dbReference type="GO" id="GO:0046872">
    <property type="term" value="F:metal ion binding"/>
    <property type="evidence" value="ECO:0007669"/>
    <property type="project" value="UniProtKB-KW"/>
</dbReference>
<evidence type="ECO:0000256" key="7">
    <source>
        <dbReference type="SAM" id="MobiDB-lite"/>
    </source>
</evidence>
<dbReference type="AlphaFoldDB" id="A0AAN7H7C8"/>
<sequence length="504" mass="54296">MSSRRSEREDPRRRPADPASVQRHTGATARERPDSARNARALGPTTPNRPPPSPTTSGTTNLPLRPASGVAPRPSSGGGGGASRPPPAKLVYELHIAELAVQRAALATKAVLAKLHRSSSSSSKRGGSGGGSGGPISQYQHSSSNNSTSLAKQDDSPVTIADFAAQALLISGLAKAFPDDGFLGEEDASALRDPKNKDMLAKVWELVDRTSLRDARSEAKLGKPRDVKEMLAFLDRGQEDGKRRGRRYWVMDPVDGTSAFMKGGQYAIALALVQDGVELIGVLACPNLRFEPTMVPGAPGQRRDWMIQEFEADLEGYGLMLAAVKAGGATVRPMGDGPLLKSMRVDRSRGATPVARSRDAGRAEGPLGGLHFVDSKNSPKTLWTKVQHLAGPSYYSATQLYSSHMRYAAMVLGARDFVQVRWPNKLDAKWSIWDHVGSPLIYTESGPGTVTDMHGRPIKYDEGHKLKSYWGIITADASVYKDVLAAVQEALAQDSKGRERSSRR</sequence>
<dbReference type="PANTHER" id="PTHR43200:SF2">
    <property type="entry name" value="3'(2'),5'-BISPHOSPHATE NUCLEOTIDASE"/>
    <property type="match status" value="1"/>
</dbReference>
<evidence type="ECO:0000256" key="5">
    <source>
        <dbReference type="ARBA" id="ARBA00022842"/>
    </source>
</evidence>
<feature type="region of interest" description="Disordered" evidence="7">
    <location>
        <begin position="348"/>
        <end position="370"/>
    </location>
</feature>
<keyword evidence="4" id="KW-0378">Hydrolase</keyword>
<comment type="similarity">
    <text evidence="2">Belongs to the inositol monophosphatase superfamily.</text>
</comment>
<dbReference type="InterPro" id="IPR051090">
    <property type="entry name" value="Inositol_monoP_superfamily"/>
</dbReference>
<evidence type="ECO:0000256" key="2">
    <source>
        <dbReference type="ARBA" id="ARBA00009759"/>
    </source>
</evidence>
<name>A0AAN7H7C8_9PEZI</name>
<feature type="binding site" evidence="6">
    <location>
        <position position="185"/>
    </location>
    <ligand>
        <name>Mg(2+)</name>
        <dbReference type="ChEBI" id="CHEBI:18420"/>
        <label>1</label>
        <note>catalytic</note>
    </ligand>
</feature>
<feature type="compositionally biased region" description="Basic and acidic residues" evidence="7">
    <location>
        <begin position="1"/>
        <end position="16"/>
    </location>
</feature>
<feature type="binding site" evidence="6">
    <location>
        <position position="255"/>
    </location>
    <ligand>
        <name>Mg(2+)</name>
        <dbReference type="ChEBI" id="CHEBI:18420"/>
        <label>1</label>
        <note>catalytic</note>
    </ligand>
</feature>
<dbReference type="Gene3D" id="3.30.540.10">
    <property type="entry name" value="Fructose-1,6-Bisphosphatase, subunit A, domain 1"/>
    <property type="match status" value="1"/>
</dbReference>
<gene>
    <name evidence="8" type="ORF">C8A03DRAFT_47773</name>
</gene>
<keyword evidence="9" id="KW-1185">Reference proteome</keyword>
<dbReference type="PROSITE" id="PS00629">
    <property type="entry name" value="IMP_1"/>
    <property type="match status" value="1"/>
</dbReference>
<evidence type="ECO:0000256" key="6">
    <source>
        <dbReference type="PIRSR" id="PIRSR600760-2"/>
    </source>
</evidence>
<dbReference type="PANTHER" id="PTHR43200">
    <property type="entry name" value="PHOSPHATASE"/>
    <property type="match status" value="1"/>
</dbReference>
<dbReference type="Pfam" id="PF00459">
    <property type="entry name" value="Inositol_P"/>
    <property type="match status" value="1"/>
</dbReference>
<reference evidence="8" key="2">
    <citation type="submission" date="2023-05" db="EMBL/GenBank/DDBJ databases">
        <authorList>
            <consortium name="Lawrence Berkeley National Laboratory"/>
            <person name="Steindorff A."/>
            <person name="Hensen N."/>
            <person name="Bonometti L."/>
            <person name="Westerberg I."/>
            <person name="Brannstrom I.O."/>
            <person name="Guillou S."/>
            <person name="Cros-Aarteil S."/>
            <person name="Calhoun S."/>
            <person name="Haridas S."/>
            <person name="Kuo A."/>
            <person name="Mondo S."/>
            <person name="Pangilinan J."/>
            <person name="Riley R."/>
            <person name="Labutti K."/>
            <person name="Andreopoulos B."/>
            <person name="Lipzen A."/>
            <person name="Chen C."/>
            <person name="Yanf M."/>
            <person name="Daum C."/>
            <person name="Ng V."/>
            <person name="Clum A."/>
            <person name="Ohm R."/>
            <person name="Martin F."/>
            <person name="Silar P."/>
            <person name="Natvig D."/>
            <person name="Lalanne C."/>
            <person name="Gautier V."/>
            <person name="Ament-Velasquez S.L."/>
            <person name="Kruys A."/>
            <person name="Hutchinson M.I."/>
            <person name="Powell A.J."/>
            <person name="Barry K."/>
            <person name="Miller A.N."/>
            <person name="Grigoriev I.V."/>
            <person name="Debuchy R."/>
            <person name="Gladieux P."/>
            <person name="Thoren M.H."/>
            <person name="Johannesson H."/>
        </authorList>
    </citation>
    <scope>NUCLEOTIDE SEQUENCE</scope>
    <source>
        <strain evidence="8">CBS 532.94</strain>
    </source>
</reference>
<feature type="compositionally biased region" description="Polar residues" evidence="7">
    <location>
        <begin position="135"/>
        <end position="151"/>
    </location>
</feature>
<keyword evidence="5 6" id="KW-0460">Magnesium</keyword>
<dbReference type="Proteomes" id="UP001303760">
    <property type="component" value="Unassembled WGS sequence"/>
</dbReference>
<comment type="caution">
    <text evidence="8">The sequence shown here is derived from an EMBL/GenBank/DDBJ whole genome shotgun (WGS) entry which is preliminary data.</text>
</comment>
<dbReference type="SUPFAM" id="SSF56655">
    <property type="entry name" value="Carbohydrate phosphatase"/>
    <property type="match status" value="1"/>
</dbReference>
<protein>
    <recommendedName>
        <fullName evidence="10">3'(2'),5'-bisphosphate nucleotidase</fullName>
    </recommendedName>
</protein>
<evidence type="ECO:0008006" key="10">
    <source>
        <dbReference type="Google" id="ProtNLM"/>
    </source>
</evidence>
<feature type="binding site" evidence="6">
    <location>
        <position position="252"/>
    </location>
    <ligand>
        <name>Mg(2+)</name>
        <dbReference type="ChEBI" id="CHEBI:18420"/>
        <label>1</label>
        <note>catalytic</note>
    </ligand>
</feature>
<feature type="compositionally biased region" description="Low complexity" evidence="7">
    <location>
        <begin position="116"/>
        <end position="125"/>
    </location>
</feature>
<accession>A0AAN7H7C8</accession>
<dbReference type="EMBL" id="MU860484">
    <property type="protein sequence ID" value="KAK4233748.1"/>
    <property type="molecule type" value="Genomic_DNA"/>
</dbReference>
<dbReference type="InterPro" id="IPR020583">
    <property type="entry name" value="Inositol_monoP_metal-BS"/>
</dbReference>
<feature type="compositionally biased region" description="Low complexity" evidence="7">
    <location>
        <begin position="55"/>
        <end position="75"/>
    </location>
</feature>
<evidence type="ECO:0000256" key="3">
    <source>
        <dbReference type="ARBA" id="ARBA00022723"/>
    </source>
</evidence>
<dbReference type="GO" id="GO:0008441">
    <property type="term" value="F:3'(2'),5'-bisphosphate nucleotidase activity"/>
    <property type="evidence" value="ECO:0007669"/>
    <property type="project" value="TreeGrafter"/>
</dbReference>
<evidence type="ECO:0000256" key="1">
    <source>
        <dbReference type="ARBA" id="ARBA00001946"/>
    </source>
</evidence>
<proteinExistence type="inferred from homology"/>